<feature type="compositionally biased region" description="Polar residues" evidence="1">
    <location>
        <begin position="19"/>
        <end position="46"/>
    </location>
</feature>
<dbReference type="PhylomeDB" id="A0A022RQK0"/>
<keyword evidence="3" id="KW-1185">Reference proteome</keyword>
<evidence type="ECO:0000256" key="1">
    <source>
        <dbReference type="SAM" id="MobiDB-lite"/>
    </source>
</evidence>
<dbReference type="AlphaFoldDB" id="A0A022RQK0"/>
<dbReference type="KEGG" id="egt:105953204"/>
<evidence type="ECO:0000313" key="3">
    <source>
        <dbReference type="Proteomes" id="UP000030748"/>
    </source>
</evidence>
<dbReference type="eggNOG" id="ENOG502S390">
    <property type="taxonomic scope" value="Eukaryota"/>
</dbReference>
<feature type="compositionally biased region" description="Basic residues" evidence="1">
    <location>
        <begin position="175"/>
        <end position="184"/>
    </location>
</feature>
<feature type="region of interest" description="Disordered" evidence="1">
    <location>
        <begin position="1"/>
        <end position="63"/>
    </location>
</feature>
<feature type="compositionally biased region" description="Basic residues" evidence="1">
    <location>
        <begin position="48"/>
        <end position="57"/>
    </location>
</feature>
<dbReference type="Proteomes" id="UP000030748">
    <property type="component" value="Unassembled WGS sequence"/>
</dbReference>
<organism evidence="2 3">
    <name type="scientific">Erythranthe guttata</name>
    <name type="common">Yellow monkey flower</name>
    <name type="synonym">Mimulus guttatus</name>
    <dbReference type="NCBI Taxonomy" id="4155"/>
    <lineage>
        <taxon>Eukaryota</taxon>
        <taxon>Viridiplantae</taxon>
        <taxon>Streptophyta</taxon>
        <taxon>Embryophyta</taxon>
        <taxon>Tracheophyta</taxon>
        <taxon>Spermatophyta</taxon>
        <taxon>Magnoliopsida</taxon>
        <taxon>eudicotyledons</taxon>
        <taxon>Gunneridae</taxon>
        <taxon>Pentapetalae</taxon>
        <taxon>asterids</taxon>
        <taxon>lamiids</taxon>
        <taxon>Lamiales</taxon>
        <taxon>Phrymaceae</taxon>
        <taxon>Erythranthe</taxon>
    </lineage>
</organism>
<feature type="compositionally biased region" description="Basic and acidic residues" evidence="1">
    <location>
        <begin position="185"/>
        <end position="195"/>
    </location>
</feature>
<sequence>MLAAQSQLSGHELIRAPPKSSSRRPLQPKNINQSETKAATTTTSNLKPKPHHPPHHISNKENVPHIYTTTTTTLVKKQSPPPIQPPFDASLADELSAIREKLERQRIDRDKNERLLKERGLMLDLHLKEILHRGELQKQLEIEVDRLYRLKEIKLACMRISGIRSLRDKEQEKKMNHHHLNKPHIKTDQQKDETPLHTPKK</sequence>
<dbReference type="PANTHER" id="PTHR36790">
    <property type="entry name" value="MYELIN TRANSCRIPTION FACTOR"/>
    <property type="match status" value="1"/>
</dbReference>
<evidence type="ECO:0000313" key="2">
    <source>
        <dbReference type="EMBL" id="EYU42033.1"/>
    </source>
</evidence>
<feature type="region of interest" description="Disordered" evidence="1">
    <location>
        <begin position="170"/>
        <end position="201"/>
    </location>
</feature>
<proteinExistence type="predicted"/>
<dbReference type="PANTHER" id="PTHR36790:SF1">
    <property type="entry name" value="MYELIN TRANSCRIPTION FACTOR"/>
    <property type="match status" value="1"/>
</dbReference>
<dbReference type="OMA" id="HELIRAP"/>
<gene>
    <name evidence="2" type="ORF">MIMGU_mgv1a014076mg</name>
</gene>
<dbReference type="OrthoDB" id="982181at2759"/>
<protein>
    <submittedName>
        <fullName evidence="2">Uncharacterized protein</fullName>
    </submittedName>
</protein>
<accession>A0A022RQK0</accession>
<name>A0A022RQK0_ERYGU</name>
<dbReference type="EMBL" id="KI630319">
    <property type="protein sequence ID" value="EYU42033.1"/>
    <property type="molecule type" value="Genomic_DNA"/>
</dbReference>
<reference evidence="2 3" key="1">
    <citation type="journal article" date="2013" name="Proc. Natl. Acad. Sci. U.S.A.">
        <title>Fine-scale variation in meiotic recombination in Mimulus inferred from population shotgun sequencing.</title>
        <authorList>
            <person name="Hellsten U."/>
            <person name="Wright K.M."/>
            <person name="Jenkins J."/>
            <person name="Shu S."/>
            <person name="Yuan Y."/>
            <person name="Wessler S.R."/>
            <person name="Schmutz J."/>
            <person name="Willis J.H."/>
            <person name="Rokhsar D.S."/>
        </authorList>
    </citation>
    <scope>NUCLEOTIDE SEQUENCE [LARGE SCALE GENOMIC DNA]</scope>
    <source>
        <strain evidence="3">cv. DUN x IM62</strain>
    </source>
</reference>